<comment type="caution">
    <text evidence="3">The sequence shown here is derived from an EMBL/GenBank/DDBJ whole genome shotgun (WGS) entry which is preliminary data.</text>
</comment>
<dbReference type="InterPro" id="IPR029058">
    <property type="entry name" value="AB_hydrolase_fold"/>
</dbReference>
<reference evidence="3 4" key="1">
    <citation type="submission" date="2018-01" db="EMBL/GenBank/DDBJ databases">
        <title>Twenty Corynebacterium bovis Genomes.</title>
        <authorList>
            <person name="Gulvik C.A."/>
        </authorList>
    </citation>
    <scope>NUCLEOTIDE SEQUENCE [LARGE SCALE GENOMIC DNA]</scope>
    <source>
        <strain evidence="3 4">F6900</strain>
    </source>
</reference>
<evidence type="ECO:0000256" key="1">
    <source>
        <dbReference type="SAM" id="MobiDB-lite"/>
    </source>
</evidence>
<feature type="compositionally biased region" description="Low complexity" evidence="1">
    <location>
        <begin position="1"/>
        <end position="12"/>
    </location>
</feature>
<dbReference type="AlphaFoldDB" id="A0A3R8PJ71"/>
<evidence type="ECO:0000259" key="2">
    <source>
        <dbReference type="Pfam" id="PF12697"/>
    </source>
</evidence>
<gene>
    <name evidence="3" type="ORF">CXF48_01940</name>
</gene>
<feature type="region of interest" description="Disordered" evidence="1">
    <location>
        <begin position="1"/>
        <end position="46"/>
    </location>
</feature>
<feature type="domain" description="AB hydrolase-1" evidence="2">
    <location>
        <begin position="116"/>
        <end position="394"/>
    </location>
</feature>
<organism evidence="3 4">
    <name type="scientific">Corynebacterium bovis</name>
    <dbReference type="NCBI Taxonomy" id="36808"/>
    <lineage>
        <taxon>Bacteria</taxon>
        <taxon>Bacillati</taxon>
        <taxon>Actinomycetota</taxon>
        <taxon>Actinomycetes</taxon>
        <taxon>Mycobacteriales</taxon>
        <taxon>Corynebacteriaceae</taxon>
        <taxon>Corynebacterium</taxon>
    </lineage>
</organism>
<dbReference type="InterPro" id="IPR000073">
    <property type="entry name" value="AB_hydrolase_1"/>
</dbReference>
<dbReference type="Gene3D" id="3.40.50.1820">
    <property type="entry name" value="alpha/beta hydrolase"/>
    <property type="match status" value="1"/>
</dbReference>
<feature type="compositionally biased region" description="Basic and acidic residues" evidence="1">
    <location>
        <begin position="69"/>
        <end position="78"/>
    </location>
</feature>
<feature type="compositionally biased region" description="Basic residues" evidence="1">
    <location>
        <begin position="23"/>
        <end position="40"/>
    </location>
</feature>
<sequence length="414" mass="44693">MLSTGRVPGPTVRTPPGPSSHPGRGRRRPPSRTPSHRPRSRPMSPTVFRPQAVLREWWHRVSPVTRARSLAERRRAEDPTEEPGLTDVDRTGEITTDDGVHLRYYDIGPEDAPVTVVFSHGFTLTSQSFFLQVRHLRRIPGVRCVLSDTRGHGQTRLPESVDGFSVDDQDRLLTVEATGRDLVRVIDELVPTGRIVLVGHSLGAQTVFAGVRLMDDAVRRRIAGIVVVNGAVGAFSRHGVTRLLGSRAVRAVWRAGDRILPLAAVLKRSVAKLVEPTLATVVFHEALDEGESSRHDIVAFHASMINETSVTTILGFLDELATHSEAAVGPLLAGIPGIAIAGRKDAFAPVALTEEIARVWPDVPGHPGEPGVTVMELDDTGHMVILERPEDVTRAIRGLVDDALGDAGAGAGEG</sequence>
<dbReference type="EMBL" id="PQNK01000002">
    <property type="protein sequence ID" value="RRO87691.1"/>
    <property type="molecule type" value="Genomic_DNA"/>
</dbReference>
<proteinExistence type="predicted"/>
<dbReference type="InterPro" id="IPR050228">
    <property type="entry name" value="Carboxylesterase_BioH"/>
</dbReference>
<evidence type="ECO:0000313" key="3">
    <source>
        <dbReference type="EMBL" id="RRO87691.1"/>
    </source>
</evidence>
<dbReference type="Pfam" id="PF12697">
    <property type="entry name" value="Abhydrolase_6"/>
    <property type="match status" value="1"/>
</dbReference>
<dbReference type="GO" id="GO:0003824">
    <property type="term" value="F:catalytic activity"/>
    <property type="evidence" value="ECO:0007669"/>
    <property type="project" value="UniProtKB-ARBA"/>
</dbReference>
<accession>A0A3R8PJ71</accession>
<dbReference type="Proteomes" id="UP000276526">
    <property type="component" value="Unassembled WGS sequence"/>
</dbReference>
<dbReference type="SUPFAM" id="SSF53474">
    <property type="entry name" value="alpha/beta-Hydrolases"/>
    <property type="match status" value="1"/>
</dbReference>
<evidence type="ECO:0000313" key="4">
    <source>
        <dbReference type="Proteomes" id="UP000276526"/>
    </source>
</evidence>
<name>A0A3R8PJ71_9CORY</name>
<dbReference type="PANTHER" id="PTHR43194">
    <property type="entry name" value="HYDROLASE ALPHA/BETA FOLD FAMILY"/>
    <property type="match status" value="1"/>
</dbReference>
<protein>
    <recommendedName>
        <fullName evidence="2">AB hydrolase-1 domain-containing protein</fullName>
    </recommendedName>
</protein>
<feature type="region of interest" description="Disordered" evidence="1">
    <location>
        <begin position="68"/>
        <end position="93"/>
    </location>
</feature>
<dbReference type="PANTHER" id="PTHR43194:SF2">
    <property type="entry name" value="PEROXISOMAL MEMBRANE PROTEIN LPX1"/>
    <property type="match status" value="1"/>
</dbReference>